<name>A0A6M2BX12_9GAMM</name>
<dbReference type="AlphaFoldDB" id="A0A6M2BX12"/>
<dbReference type="GO" id="GO:0046872">
    <property type="term" value="F:metal ion binding"/>
    <property type="evidence" value="ECO:0007669"/>
    <property type="project" value="UniProtKB-KW"/>
</dbReference>
<evidence type="ECO:0000256" key="2">
    <source>
        <dbReference type="ARBA" id="ARBA00008282"/>
    </source>
</evidence>
<keyword evidence="6 12" id="KW-0808">Transferase</keyword>
<evidence type="ECO:0000256" key="11">
    <source>
        <dbReference type="ARBA" id="ARBA00048540"/>
    </source>
</evidence>
<sequence length="378" mass="40322">MRHRPVASRLRRVRRPARPVRAGSAIRRRLKSCRSPLVGTIIDAGRPPARVLIPATLDALLLPAADAGLRQLFGTTMGTCWSARFVPGLIDDAALLMAIQAALDVVVEQMSTWLPSSAISRFNDAPAGSRHTLPAGFVHVLRAALALARDSGGAYDPAVGALVDLWGYGPAGARTTLPSAEAIAAARACCGWRRLSFDDRRASLMQPGGLRLDLSSIAKGYAVDQVCEVLCAHGVEHFLVEIGGELRGLGCKPDGTPWWVDIERHDDDDHLAPLRVALHGLAVATSGDARRCFVADGRRCSHTLDPRSGWPIADTLASVTVLHPSCMLADGLATAIAVLGPSQGLEFAERRAIAARIVERADGVALERTTAAFRQMLE</sequence>
<dbReference type="PANTHER" id="PTHR30040">
    <property type="entry name" value="THIAMINE BIOSYNTHESIS LIPOPROTEIN APBE"/>
    <property type="match status" value="1"/>
</dbReference>
<dbReference type="SUPFAM" id="SSF143631">
    <property type="entry name" value="ApbE-like"/>
    <property type="match status" value="1"/>
</dbReference>
<evidence type="ECO:0000256" key="1">
    <source>
        <dbReference type="ARBA" id="ARBA00001946"/>
    </source>
</evidence>
<comment type="catalytic activity">
    <reaction evidence="11">
        <text>L-threonyl-[protein] + FAD = FMN-L-threonyl-[protein] + AMP + H(+)</text>
        <dbReference type="Rhea" id="RHEA:36847"/>
        <dbReference type="Rhea" id="RHEA-COMP:11060"/>
        <dbReference type="Rhea" id="RHEA-COMP:11061"/>
        <dbReference type="ChEBI" id="CHEBI:15378"/>
        <dbReference type="ChEBI" id="CHEBI:30013"/>
        <dbReference type="ChEBI" id="CHEBI:57692"/>
        <dbReference type="ChEBI" id="CHEBI:74257"/>
        <dbReference type="ChEBI" id="CHEBI:456215"/>
        <dbReference type="EC" id="2.7.1.180"/>
    </reaction>
</comment>
<proteinExistence type="inferred from homology"/>
<evidence type="ECO:0000256" key="8">
    <source>
        <dbReference type="ARBA" id="ARBA00022827"/>
    </source>
</evidence>
<reference evidence="12 13" key="1">
    <citation type="journal article" date="2014" name="Int. J. Syst. Evol. Microbiol.">
        <title>Solimonas terrae sp. nov., isolated from soil.</title>
        <authorList>
            <person name="Kim S.J."/>
            <person name="Moon J.Y."/>
            <person name="Weon H.Y."/>
            <person name="Ahn J.H."/>
            <person name="Chen W.M."/>
            <person name="Kwon S.W."/>
        </authorList>
    </citation>
    <scope>NUCLEOTIDE SEQUENCE [LARGE SCALE GENOMIC DNA]</scope>
    <source>
        <strain evidence="12 13">KIS83-12</strain>
    </source>
</reference>
<dbReference type="PANTHER" id="PTHR30040:SF2">
    <property type="entry name" value="FAD:PROTEIN FMN TRANSFERASE"/>
    <property type="match status" value="1"/>
</dbReference>
<evidence type="ECO:0000313" key="13">
    <source>
        <dbReference type="Proteomes" id="UP000472676"/>
    </source>
</evidence>
<evidence type="ECO:0000256" key="5">
    <source>
        <dbReference type="ARBA" id="ARBA00022630"/>
    </source>
</evidence>
<evidence type="ECO:0000256" key="7">
    <source>
        <dbReference type="ARBA" id="ARBA00022723"/>
    </source>
</evidence>
<evidence type="ECO:0000256" key="9">
    <source>
        <dbReference type="ARBA" id="ARBA00022842"/>
    </source>
</evidence>
<evidence type="ECO:0000256" key="6">
    <source>
        <dbReference type="ARBA" id="ARBA00022679"/>
    </source>
</evidence>
<dbReference type="InterPro" id="IPR003374">
    <property type="entry name" value="ApbE-like_sf"/>
</dbReference>
<keyword evidence="7" id="KW-0479">Metal-binding</keyword>
<protein>
    <recommendedName>
        <fullName evidence="4">FAD:protein FMN transferase</fullName>
        <ecNumber evidence="3">2.7.1.180</ecNumber>
    </recommendedName>
    <alternativeName>
        <fullName evidence="10">Flavin transferase</fullName>
    </alternativeName>
</protein>
<comment type="similarity">
    <text evidence="2">Belongs to the ApbE family.</text>
</comment>
<comment type="caution">
    <text evidence="12">The sequence shown here is derived from an EMBL/GenBank/DDBJ whole genome shotgun (WGS) entry which is preliminary data.</text>
</comment>
<comment type="cofactor">
    <cofactor evidence="1">
        <name>Mg(2+)</name>
        <dbReference type="ChEBI" id="CHEBI:18420"/>
    </cofactor>
</comment>
<evidence type="ECO:0000256" key="4">
    <source>
        <dbReference type="ARBA" id="ARBA00016337"/>
    </source>
</evidence>
<gene>
    <name evidence="12" type="ORF">G7Y85_18785</name>
</gene>
<accession>A0A6M2BX12</accession>
<evidence type="ECO:0000256" key="10">
    <source>
        <dbReference type="ARBA" id="ARBA00031306"/>
    </source>
</evidence>
<evidence type="ECO:0000313" key="12">
    <source>
        <dbReference type="EMBL" id="NGY06825.1"/>
    </source>
</evidence>
<evidence type="ECO:0000256" key="3">
    <source>
        <dbReference type="ARBA" id="ARBA00011955"/>
    </source>
</evidence>
<dbReference type="GO" id="GO:0016740">
    <property type="term" value="F:transferase activity"/>
    <property type="evidence" value="ECO:0007669"/>
    <property type="project" value="UniProtKB-KW"/>
</dbReference>
<keyword evidence="5" id="KW-0285">Flavoprotein</keyword>
<dbReference type="Pfam" id="PF02424">
    <property type="entry name" value="ApbE"/>
    <property type="match status" value="1"/>
</dbReference>
<keyword evidence="8" id="KW-0274">FAD</keyword>
<keyword evidence="13" id="KW-1185">Reference proteome</keyword>
<dbReference type="Proteomes" id="UP000472676">
    <property type="component" value="Unassembled WGS sequence"/>
</dbReference>
<dbReference type="InterPro" id="IPR024932">
    <property type="entry name" value="ApbE"/>
</dbReference>
<dbReference type="Gene3D" id="3.10.520.10">
    <property type="entry name" value="ApbE-like domains"/>
    <property type="match status" value="1"/>
</dbReference>
<dbReference type="EMBL" id="JAAMOW010000011">
    <property type="protein sequence ID" value="NGY06825.1"/>
    <property type="molecule type" value="Genomic_DNA"/>
</dbReference>
<organism evidence="12 13">
    <name type="scientific">Solimonas terrae</name>
    <dbReference type="NCBI Taxonomy" id="1396819"/>
    <lineage>
        <taxon>Bacteria</taxon>
        <taxon>Pseudomonadati</taxon>
        <taxon>Pseudomonadota</taxon>
        <taxon>Gammaproteobacteria</taxon>
        <taxon>Nevskiales</taxon>
        <taxon>Nevskiaceae</taxon>
        <taxon>Solimonas</taxon>
    </lineage>
</organism>
<keyword evidence="9" id="KW-0460">Magnesium</keyword>
<dbReference type="EC" id="2.7.1.180" evidence="3"/>